<feature type="transmembrane region" description="Helical" evidence="1">
    <location>
        <begin position="34"/>
        <end position="54"/>
    </location>
</feature>
<sequence length="127" mass="14344">VVTESRLGESLSARLSQKTRHASKASRYGGGARWLGVAVYLYHVILAIGLVQVGTGAARGLFLVVWGLRWTLDFALMWTFAPRAEDRRRLLYLPFAEFLYIPYVVLLVPVARILGFRWRHSPPTSSK</sequence>
<evidence type="ECO:0000313" key="2">
    <source>
        <dbReference type="EMBL" id="SVC99612.1"/>
    </source>
</evidence>
<accession>A0A382RQQ4</accession>
<reference evidence="2" key="1">
    <citation type="submission" date="2018-05" db="EMBL/GenBank/DDBJ databases">
        <authorList>
            <person name="Lanie J.A."/>
            <person name="Ng W.-L."/>
            <person name="Kazmierczak K.M."/>
            <person name="Andrzejewski T.M."/>
            <person name="Davidsen T.M."/>
            <person name="Wayne K.J."/>
            <person name="Tettelin H."/>
            <person name="Glass J.I."/>
            <person name="Rusch D."/>
            <person name="Podicherti R."/>
            <person name="Tsui H.-C.T."/>
            <person name="Winkler M.E."/>
        </authorList>
    </citation>
    <scope>NUCLEOTIDE SEQUENCE</scope>
</reference>
<feature type="transmembrane region" description="Helical" evidence="1">
    <location>
        <begin position="90"/>
        <end position="114"/>
    </location>
</feature>
<protein>
    <submittedName>
        <fullName evidence="2">Uncharacterized protein</fullName>
    </submittedName>
</protein>
<gene>
    <name evidence="2" type="ORF">METZ01_LOCUS352466</name>
</gene>
<feature type="transmembrane region" description="Helical" evidence="1">
    <location>
        <begin position="60"/>
        <end position="78"/>
    </location>
</feature>
<keyword evidence="1" id="KW-0812">Transmembrane</keyword>
<feature type="non-terminal residue" evidence="2">
    <location>
        <position position="1"/>
    </location>
</feature>
<keyword evidence="1" id="KW-1133">Transmembrane helix</keyword>
<organism evidence="2">
    <name type="scientific">marine metagenome</name>
    <dbReference type="NCBI Taxonomy" id="408172"/>
    <lineage>
        <taxon>unclassified sequences</taxon>
        <taxon>metagenomes</taxon>
        <taxon>ecological metagenomes</taxon>
    </lineage>
</organism>
<keyword evidence="1" id="KW-0472">Membrane</keyword>
<dbReference type="AlphaFoldDB" id="A0A382RQQ4"/>
<proteinExistence type="predicted"/>
<dbReference type="EMBL" id="UINC01123259">
    <property type="protein sequence ID" value="SVC99612.1"/>
    <property type="molecule type" value="Genomic_DNA"/>
</dbReference>
<evidence type="ECO:0000256" key="1">
    <source>
        <dbReference type="SAM" id="Phobius"/>
    </source>
</evidence>
<name>A0A382RQQ4_9ZZZZ</name>